<accession>A0A177CV50</accession>
<dbReference type="AlphaFoldDB" id="A0A177CV50"/>
<keyword evidence="3" id="KW-0378">Hydrolase</keyword>
<dbReference type="Pfam" id="PF00225">
    <property type="entry name" value="Kinesin"/>
    <property type="match status" value="2"/>
</dbReference>
<dbReference type="InterPro" id="IPR027417">
    <property type="entry name" value="P-loop_NTPase"/>
</dbReference>
<dbReference type="STRING" id="1460663.A0A177CV50"/>
<evidence type="ECO:0000259" key="2">
    <source>
        <dbReference type="SMART" id="SM00129"/>
    </source>
</evidence>
<dbReference type="GO" id="GO:0016887">
    <property type="term" value="F:ATP hydrolysis activity"/>
    <property type="evidence" value="ECO:0007669"/>
    <property type="project" value="TreeGrafter"/>
</dbReference>
<dbReference type="SUPFAM" id="SSF52540">
    <property type="entry name" value="P-loop containing nucleoside triphosphate hydrolases"/>
    <property type="match status" value="1"/>
</dbReference>
<feature type="compositionally biased region" description="Low complexity" evidence="1">
    <location>
        <begin position="28"/>
        <end position="43"/>
    </location>
</feature>
<dbReference type="GO" id="GO:0005524">
    <property type="term" value="F:ATP binding"/>
    <property type="evidence" value="ECO:0007669"/>
    <property type="project" value="InterPro"/>
</dbReference>
<gene>
    <name evidence="3" type="ORF">CC84DRAFT_1203360</name>
</gene>
<evidence type="ECO:0000256" key="1">
    <source>
        <dbReference type="SAM" id="MobiDB-lite"/>
    </source>
</evidence>
<name>A0A177CV50_9PLEO</name>
<reference evidence="3 4" key="1">
    <citation type="submission" date="2016-05" db="EMBL/GenBank/DDBJ databases">
        <title>Comparative analysis of secretome profiles of manganese(II)-oxidizing ascomycete fungi.</title>
        <authorList>
            <consortium name="DOE Joint Genome Institute"/>
            <person name="Zeiner C.A."/>
            <person name="Purvine S.O."/>
            <person name="Zink E.M."/>
            <person name="Wu S."/>
            <person name="Pasa-Tolic L."/>
            <person name="Chaput D.L."/>
            <person name="Haridas S."/>
            <person name="Grigoriev I.V."/>
            <person name="Santelli C.M."/>
            <person name="Hansel C.M."/>
        </authorList>
    </citation>
    <scope>NUCLEOTIDE SEQUENCE [LARGE SCALE GENOMIC DNA]</scope>
    <source>
        <strain evidence="3 4">AP3s5-JAC2a</strain>
    </source>
</reference>
<feature type="region of interest" description="Disordered" evidence="1">
    <location>
        <begin position="24"/>
        <end position="68"/>
    </location>
</feature>
<proteinExistence type="predicted"/>
<dbReference type="GO" id="GO:0005874">
    <property type="term" value="C:microtubule"/>
    <property type="evidence" value="ECO:0007669"/>
    <property type="project" value="TreeGrafter"/>
</dbReference>
<dbReference type="PRINTS" id="PR00380">
    <property type="entry name" value="KINESINHEAVY"/>
</dbReference>
<dbReference type="PANTHER" id="PTHR24115:SF1004">
    <property type="entry name" value="KINESIN-LIKE PROTEIN KIF15"/>
    <property type="match status" value="1"/>
</dbReference>
<dbReference type="GO" id="GO:0005871">
    <property type="term" value="C:kinesin complex"/>
    <property type="evidence" value="ECO:0007669"/>
    <property type="project" value="TreeGrafter"/>
</dbReference>
<feature type="domain" description="Kinesin motor" evidence="2">
    <location>
        <begin position="14"/>
        <end position="380"/>
    </location>
</feature>
<dbReference type="Proteomes" id="UP000077069">
    <property type="component" value="Unassembled WGS sequence"/>
</dbReference>
<dbReference type="InParanoid" id="A0A177CV50"/>
<dbReference type="GO" id="GO:0007018">
    <property type="term" value="P:microtubule-based movement"/>
    <property type="evidence" value="ECO:0007669"/>
    <property type="project" value="InterPro"/>
</dbReference>
<dbReference type="GeneID" id="28765307"/>
<dbReference type="EMBL" id="KV441549">
    <property type="protein sequence ID" value="OAG11116.1"/>
    <property type="molecule type" value="Genomic_DNA"/>
</dbReference>
<evidence type="ECO:0000313" key="3">
    <source>
        <dbReference type="EMBL" id="OAG11116.1"/>
    </source>
</evidence>
<dbReference type="RefSeq" id="XP_018041481.1">
    <property type="nucleotide sequence ID" value="XM_018181821.1"/>
</dbReference>
<dbReference type="OrthoDB" id="3176171at2759"/>
<protein>
    <submittedName>
        <fullName evidence="3">p-loop containing nucleoside triphosphate hydrolase protein</fullName>
    </submittedName>
</protein>
<dbReference type="InterPro" id="IPR027640">
    <property type="entry name" value="Kinesin-like_fam"/>
</dbReference>
<dbReference type="SMART" id="SM00129">
    <property type="entry name" value="KISc"/>
    <property type="match status" value="1"/>
</dbReference>
<keyword evidence="4" id="KW-1185">Reference proteome</keyword>
<dbReference type="PANTHER" id="PTHR24115">
    <property type="entry name" value="KINESIN-RELATED"/>
    <property type="match status" value="1"/>
</dbReference>
<evidence type="ECO:0000313" key="4">
    <source>
        <dbReference type="Proteomes" id="UP000077069"/>
    </source>
</evidence>
<sequence>MAHGQTLQQLLQLRNPLQLYLKVRDPDTTPTTGSGSETTSATPVKPRGKAPAPSRSSLQVPTQSPPGPYSYGVKTLYLKGERLHDFHRIFDTSRHEDTRTAWHTMRYLAESALIDQQVVLIAYGQSGSGKTATLYEGHKTGPEKIPSFLDYIGELLFKEHGEQKWSIHATWIEVYGKVMYNLAHPRDKQHPPRKKAANSNTSSDEVEYNRGGAKPLDPGVFPYSSLNDYILYKNTRTSLAPTTLNSADELSKFRKHCLARRHIDGGDANGTSSRGNAVLTLRLFCDGAPRGAIALVDLFGAEEQKAGDVKQKNERGPATNDIETLGKHLQNLSQHKVSPIPPPTIRQSKLLGLLAGILQGDKVMPADGRGARPLDPGSGA</sequence>
<dbReference type="GO" id="GO:0008017">
    <property type="term" value="F:microtubule binding"/>
    <property type="evidence" value="ECO:0007669"/>
    <property type="project" value="InterPro"/>
</dbReference>
<dbReference type="InterPro" id="IPR001752">
    <property type="entry name" value="Kinesin_motor_dom"/>
</dbReference>
<feature type="region of interest" description="Disordered" evidence="1">
    <location>
        <begin position="184"/>
        <end position="213"/>
    </location>
</feature>
<dbReference type="Gene3D" id="3.40.850.10">
    <property type="entry name" value="Kinesin motor domain"/>
    <property type="match status" value="1"/>
</dbReference>
<organism evidence="3 4">
    <name type="scientific">Paraphaeosphaeria sporulosa</name>
    <dbReference type="NCBI Taxonomy" id="1460663"/>
    <lineage>
        <taxon>Eukaryota</taxon>
        <taxon>Fungi</taxon>
        <taxon>Dikarya</taxon>
        <taxon>Ascomycota</taxon>
        <taxon>Pezizomycotina</taxon>
        <taxon>Dothideomycetes</taxon>
        <taxon>Pleosporomycetidae</taxon>
        <taxon>Pleosporales</taxon>
        <taxon>Massarineae</taxon>
        <taxon>Didymosphaeriaceae</taxon>
        <taxon>Paraphaeosphaeria</taxon>
    </lineage>
</organism>
<dbReference type="GO" id="GO:0003777">
    <property type="term" value="F:microtubule motor activity"/>
    <property type="evidence" value="ECO:0007669"/>
    <property type="project" value="InterPro"/>
</dbReference>
<dbReference type="InterPro" id="IPR036961">
    <property type="entry name" value="Kinesin_motor_dom_sf"/>
</dbReference>